<dbReference type="PANTHER" id="PTHR33885:SF3">
    <property type="entry name" value="PHAGE SHOCK PROTEIN C"/>
    <property type="match status" value="1"/>
</dbReference>
<dbReference type="GO" id="GO:0005886">
    <property type="term" value="C:plasma membrane"/>
    <property type="evidence" value="ECO:0007669"/>
    <property type="project" value="UniProtKB-SubCell"/>
</dbReference>
<accession>A0A1F6DIG4</accession>
<sequence length="81" mass="9111">MTEHHHVKKLYRETDDRMLAGVLSGMAKYLGIDATVTRVLFAFATVMTGVFPLAALYIISAFLIPTRTAQVTYDENGKRIY</sequence>
<dbReference type="Pfam" id="PF04024">
    <property type="entry name" value="PspC"/>
    <property type="match status" value="1"/>
</dbReference>
<dbReference type="Proteomes" id="UP000176511">
    <property type="component" value="Unassembled WGS sequence"/>
</dbReference>
<evidence type="ECO:0000256" key="3">
    <source>
        <dbReference type="ARBA" id="ARBA00022692"/>
    </source>
</evidence>
<evidence type="ECO:0000256" key="1">
    <source>
        <dbReference type="ARBA" id="ARBA00004162"/>
    </source>
</evidence>
<dbReference type="PANTHER" id="PTHR33885">
    <property type="entry name" value="PHAGE SHOCK PROTEIN C"/>
    <property type="match status" value="1"/>
</dbReference>
<keyword evidence="5 6" id="KW-0472">Membrane</keyword>
<name>A0A1F6DIG4_9BACT</name>
<dbReference type="InterPro" id="IPR052027">
    <property type="entry name" value="PspC"/>
</dbReference>
<feature type="domain" description="Phage shock protein PspC N-terminal" evidence="7">
    <location>
        <begin position="8"/>
        <end position="66"/>
    </location>
</feature>
<comment type="caution">
    <text evidence="8">The sequence shown here is derived from an EMBL/GenBank/DDBJ whole genome shotgun (WGS) entry which is preliminary data.</text>
</comment>
<comment type="subcellular location">
    <subcellularLocation>
        <location evidence="1">Cell membrane</location>
        <topology evidence="1">Single-pass membrane protein</topology>
    </subcellularLocation>
</comment>
<gene>
    <name evidence="8" type="ORF">A3C87_01475</name>
</gene>
<organism evidence="8 9">
    <name type="scientific">Candidatus Kaiserbacteria bacterium RIFCSPHIGHO2_02_FULL_49_34</name>
    <dbReference type="NCBI Taxonomy" id="1798491"/>
    <lineage>
        <taxon>Bacteria</taxon>
        <taxon>Candidatus Kaiseribacteriota</taxon>
    </lineage>
</organism>
<feature type="transmembrane region" description="Helical" evidence="6">
    <location>
        <begin position="39"/>
        <end position="64"/>
    </location>
</feature>
<evidence type="ECO:0000313" key="9">
    <source>
        <dbReference type="Proteomes" id="UP000176511"/>
    </source>
</evidence>
<keyword evidence="4 6" id="KW-1133">Transmembrane helix</keyword>
<reference evidence="8 9" key="1">
    <citation type="journal article" date="2016" name="Nat. Commun.">
        <title>Thousands of microbial genomes shed light on interconnected biogeochemical processes in an aquifer system.</title>
        <authorList>
            <person name="Anantharaman K."/>
            <person name="Brown C.T."/>
            <person name="Hug L.A."/>
            <person name="Sharon I."/>
            <person name="Castelle C.J."/>
            <person name="Probst A.J."/>
            <person name="Thomas B.C."/>
            <person name="Singh A."/>
            <person name="Wilkins M.J."/>
            <person name="Karaoz U."/>
            <person name="Brodie E.L."/>
            <person name="Williams K.H."/>
            <person name="Hubbard S.S."/>
            <person name="Banfield J.F."/>
        </authorList>
    </citation>
    <scope>NUCLEOTIDE SEQUENCE [LARGE SCALE GENOMIC DNA]</scope>
</reference>
<dbReference type="STRING" id="1798491.A3C87_01475"/>
<protein>
    <recommendedName>
        <fullName evidence="7">Phage shock protein PspC N-terminal domain-containing protein</fullName>
    </recommendedName>
</protein>
<proteinExistence type="predicted"/>
<evidence type="ECO:0000256" key="4">
    <source>
        <dbReference type="ARBA" id="ARBA00022989"/>
    </source>
</evidence>
<keyword evidence="3 6" id="KW-0812">Transmembrane</keyword>
<evidence type="ECO:0000256" key="6">
    <source>
        <dbReference type="SAM" id="Phobius"/>
    </source>
</evidence>
<keyword evidence="2" id="KW-1003">Cell membrane</keyword>
<dbReference type="AlphaFoldDB" id="A0A1F6DIG4"/>
<dbReference type="InterPro" id="IPR007168">
    <property type="entry name" value="Phageshock_PspC_N"/>
</dbReference>
<evidence type="ECO:0000256" key="2">
    <source>
        <dbReference type="ARBA" id="ARBA00022475"/>
    </source>
</evidence>
<dbReference type="EMBL" id="MFLE01000023">
    <property type="protein sequence ID" value="OGG61249.1"/>
    <property type="molecule type" value="Genomic_DNA"/>
</dbReference>
<evidence type="ECO:0000313" key="8">
    <source>
        <dbReference type="EMBL" id="OGG61249.1"/>
    </source>
</evidence>
<evidence type="ECO:0000259" key="7">
    <source>
        <dbReference type="Pfam" id="PF04024"/>
    </source>
</evidence>
<evidence type="ECO:0000256" key="5">
    <source>
        <dbReference type="ARBA" id="ARBA00023136"/>
    </source>
</evidence>